<evidence type="ECO:0000313" key="4">
    <source>
        <dbReference type="Proteomes" id="UP000601768"/>
    </source>
</evidence>
<dbReference type="PANTHER" id="PTHR43428:SF1">
    <property type="entry name" value="ARSENATE REDUCTASE"/>
    <property type="match status" value="1"/>
</dbReference>
<feature type="domain" description="Phosphotyrosine protein phosphatase I" evidence="2">
    <location>
        <begin position="2"/>
        <end position="136"/>
    </location>
</feature>
<dbReference type="InterPro" id="IPR023485">
    <property type="entry name" value="Ptyr_pPase"/>
</dbReference>
<dbReference type="Proteomes" id="UP000601768">
    <property type="component" value="Unassembled WGS sequence"/>
</dbReference>
<dbReference type="Gene3D" id="3.40.50.2300">
    <property type="match status" value="1"/>
</dbReference>
<dbReference type="InterPro" id="IPR036196">
    <property type="entry name" value="Ptyr_pPase_sf"/>
</dbReference>
<dbReference type="PANTHER" id="PTHR43428">
    <property type="entry name" value="ARSENATE REDUCTASE"/>
    <property type="match status" value="1"/>
</dbReference>
<organism evidence="3 4">
    <name type="scientific">Neptunicella marina</name>
    <dbReference type="NCBI Taxonomy" id="2125989"/>
    <lineage>
        <taxon>Bacteria</taxon>
        <taxon>Pseudomonadati</taxon>
        <taxon>Pseudomonadota</taxon>
        <taxon>Gammaproteobacteria</taxon>
        <taxon>Alteromonadales</taxon>
        <taxon>Alteromonadaceae</taxon>
        <taxon>Neptunicella</taxon>
    </lineage>
</organism>
<reference evidence="3" key="2">
    <citation type="submission" date="2020-08" db="EMBL/GenBank/DDBJ databases">
        <authorList>
            <person name="Lai Q."/>
        </authorList>
    </citation>
    <scope>NUCLEOTIDE SEQUENCE</scope>
    <source>
        <strain evidence="3">S27-2</strain>
    </source>
</reference>
<comment type="caution">
    <text evidence="3">The sequence shown here is derived from an EMBL/GenBank/DDBJ whole genome shotgun (WGS) entry which is preliminary data.</text>
</comment>
<dbReference type="GO" id="GO:0046685">
    <property type="term" value="P:response to arsenic-containing substance"/>
    <property type="evidence" value="ECO:0007669"/>
    <property type="project" value="UniProtKB-KW"/>
</dbReference>
<accession>A0A8J6IX08</accession>
<keyword evidence="4" id="KW-1185">Reference proteome</keyword>
<evidence type="ECO:0000313" key="3">
    <source>
        <dbReference type="EMBL" id="MBC3766918.1"/>
    </source>
</evidence>
<reference evidence="3" key="1">
    <citation type="journal article" date="2018" name="Int. J. Syst. Evol. Microbiol.">
        <title>Neptunicella marina gen. nov., sp. nov., isolated from surface seawater.</title>
        <authorList>
            <person name="Liu X."/>
            <person name="Lai Q."/>
            <person name="Du Y."/>
            <person name="Zhang X."/>
            <person name="Liu Z."/>
            <person name="Sun F."/>
            <person name="Shao Z."/>
        </authorList>
    </citation>
    <scope>NUCLEOTIDE SEQUENCE</scope>
    <source>
        <strain evidence="3">S27-2</strain>
    </source>
</reference>
<name>A0A8J6IX08_9ALTE</name>
<dbReference type="EMBL" id="JACNEP010000011">
    <property type="protein sequence ID" value="MBC3766918.1"/>
    <property type="molecule type" value="Genomic_DNA"/>
</dbReference>
<evidence type="ECO:0000256" key="1">
    <source>
        <dbReference type="ARBA" id="ARBA00022849"/>
    </source>
</evidence>
<sequence>MLKVLYICTHNRCRSILSEALTNYVTGDVIEAKSAGSKPVDQVHPLTLFYLEQQGISTGGLHSKSWHTAQSFQPDIVITLCDTASGELCPMWMQQAVCLHWALSDPSVATGENEQRQAFAECMTIIQQRVQVLKRIALLGKDKKTLTDAFATLPDALLLPSDWRNPALT</sequence>
<dbReference type="CDD" id="cd16345">
    <property type="entry name" value="LMWP_ArsC"/>
    <property type="match status" value="1"/>
</dbReference>
<dbReference type="AlphaFoldDB" id="A0A8J6IX08"/>
<protein>
    <submittedName>
        <fullName evidence="3">Arsenate reductase ArsC</fullName>
    </submittedName>
</protein>
<keyword evidence="1" id="KW-0059">Arsenical resistance</keyword>
<dbReference type="RefSeq" id="WP_186507440.1">
    <property type="nucleotide sequence ID" value="NZ_JACNEP010000011.1"/>
</dbReference>
<dbReference type="SUPFAM" id="SSF52788">
    <property type="entry name" value="Phosphotyrosine protein phosphatases I"/>
    <property type="match status" value="1"/>
</dbReference>
<dbReference type="SMART" id="SM00226">
    <property type="entry name" value="LMWPc"/>
    <property type="match status" value="1"/>
</dbReference>
<gene>
    <name evidence="3" type="ORF">H8B19_13610</name>
</gene>
<evidence type="ECO:0000259" key="2">
    <source>
        <dbReference type="SMART" id="SM00226"/>
    </source>
</evidence>
<proteinExistence type="predicted"/>
<dbReference type="Pfam" id="PF01451">
    <property type="entry name" value="LMWPc"/>
    <property type="match status" value="1"/>
</dbReference>